<dbReference type="Proteomes" id="UP001370490">
    <property type="component" value="Unassembled WGS sequence"/>
</dbReference>
<protein>
    <submittedName>
        <fullName evidence="3">Uncharacterized protein</fullName>
    </submittedName>
</protein>
<feature type="region of interest" description="Disordered" evidence="1">
    <location>
        <begin position="53"/>
        <end position="75"/>
    </location>
</feature>
<dbReference type="InterPro" id="IPR040411">
    <property type="entry name" value="At5g23160-like"/>
</dbReference>
<reference evidence="3 4" key="1">
    <citation type="submission" date="2023-12" db="EMBL/GenBank/DDBJ databases">
        <title>A high-quality genome assembly for Dillenia turbinata (Dilleniales).</title>
        <authorList>
            <person name="Chanderbali A."/>
        </authorList>
    </citation>
    <scope>NUCLEOTIDE SEQUENCE [LARGE SCALE GENOMIC DNA]</scope>
    <source>
        <strain evidence="3">LSX21</strain>
        <tissue evidence="3">Leaf</tissue>
    </source>
</reference>
<feature type="region of interest" description="Disordered" evidence="1">
    <location>
        <begin position="116"/>
        <end position="200"/>
    </location>
</feature>
<gene>
    <name evidence="3" type="ORF">RJ641_015367</name>
</gene>
<proteinExistence type="predicted"/>
<feature type="compositionally biased region" description="Basic and acidic residues" evidence="1">
    <location>
        <begin position="136"/>
        <end position="151"/>
    </location>
</feature>
<sequence length="286" mass="31876">MKSGSKNTNVNKLFLCFRPVVDIDSSDFDYVSVSRNNEIQIQKLSSFSTTAEIDPSQTSNLGSENSSLKSKSSSRKSLSKVFKAVLFEASLSKRFRSRSARFSSFRSEFSLSSRSSRSSGEFLEDNNKSSMSKPRKSLDSSETKSNTESKITKSKLSLSSNLIPSNSHEDSTTKIEKDGNENNKEVKSVSKPPNKTTASTSRSVNTCLRLILLSLVITVVMGTCPAIFLTSICFIVIPHRISGDCKTDNVVVEKETRRRENNRKRVIMEGLIQRNHHNHKSIKSLT</sequence>
<dbReference type="AlphaFoldDB" id="A0AAN8UM68"/>
<evidence type="ECO:0000313" key="3">
    <source>
        <dbReference type="EMBL" id="KAK6919463.1"/>
    </source>
</evidence>
<organism evidence="3 4">
    <name type="scientific">Dillenia turbinata</name>
    <dbReference type="NCBI Taxonomy" id="194707"/>
    <lineage>
        <taxon>Eukaryota</taxon>
        <taxon>Viridiplantae</taxon>
        <taxon>Streptophyta</taxon>
        <taxon>Embryophyta</taxon>
        <taxon>Tracheophyta</taxon>
        <taxon>Spermatophyta</taxon>
        <taxon>Magnoliopsida</taxon>
        <taxon>eudicotyledons</taxon>
        <taxon>Gunneridae</taxon>
        <taxon>Pentapetalae</taxon>
        <taxon>Dilleniales</taxon>
        <taxon>Dilleniaceae</taxon>
        <taxon>Dillenia</taxon>
    </lineage>
</organism>
<comment type="caution">
    <text evidence="3">The sequence shown here is derived from an EMBL/GenBank/DDBJ whole genome shotgun (WGS) entry which is preliminary data.</text>
</comment>
<keyword evidence="2" id="KW-0472">Membrane</keyword>
<feature type="compositionally biased region" description="Low complexity" evidence="1">
    <location>
        <begin position="59"/>
        <end position="71"/>
    </location>
</feature>
<feature type="compositionally biased region" description="Polar residues" evidence="1">
    <location>
        <begin position="191"/>
        <end position="200"/>
    </location>
</feature>
<evidence type="ECO:0000256" key="1">
    <source>
        <dbReference type="SAM" id="MobiDB-lite"/>
    </source>
</evidence>
<evidence type="ECO:0000313" key="4">
    <source>
        <dbReference type="Proteomes" id="UP001370490"/>
    </source>
</evidence>
<accession>A0AAN8UM68</accession>
<dbReference type="EMBL" id="JBAMMX010000021">
    <property type="protein sequence ID" value="KAK6919463.1"/>
    <property type="molecule type" value="Genomic_DNA"/>
</dbReference>
<dbReference type="PANTHER" id="PTHR34379">
    <property type="entry name" value="OS07G0553800 PROTEIN"/>
    <property type="match status" value="1"/>
</dbReference>
<feature type="transmembrane region" description="Helical" evidence="2">
    <location>
        <begin position="210"/>
        <end position="237"/>
    </location>
</feature>
<keyword evidence="2" id="KW-0812">Transmembrane</keyword>
<keyword evidence="2" id="KW-1133">Transmembrane helix</keyword>
<evidence type="ECO:0000256" key="2">
    <source>
        <dbReference type="SAM" id="Phobius"/>
    </source>
</evidence>
<dbReference type="PANTHER" id="PTHR34379:SF6">
    <property type="entry name" value="PROTEIN 3F"/>
    <property type="match status" value="1"/>
</dbReference>
<feature type="compositionally biased region" description="Low complexity" evidence="1">
    <location>
        <begin position="154"/>
        <end position="166"/>
    </location>
</feature>
<keyword evidence="4" id="KW-1185">Reference proteome</keyword>
<name>A0AAN8UM68_9MAGN</name>
<feature type="compositionally biased region" description="Basic and acidic residues" evidence="1">
    <location>
        <begin position="167"/>
        <end position="188"/>
    </location>
</feature>